<evidence type="ECO:0000313" key="3">
    <source>
        <dbReference type="Proteomes" id="UP000030765"/>
    </source>
</evidence>
<organism evidence="1">
    <name type="scientific">Anopheles sinensis</name>
    <name type="common">Mosquito</name>
    <dbReference type="NCBI Taxonomy" id="74873"/>
    <lineage>
        <taxon>Eukaryota</taxon>
        <taxon>Metazoa</taxon>
        <taxon>Ecdysozoa</taxon>
        <taxon>Arthropoda</taxon>
        <taxon>Hexapoda</taxon>
        <taxon>Insecta</taxon>
        <taxon>Pterygota</taxon>
        <taxon>Neoptera</taxon>
        <taxon>Endopterygota</taxon>
        <taxon>Diptera</taxon>
        <taxon>Nematocera</taxon>
        <taxon>Culicoidea</taxon>
        <taxon>Culicidae</taxon>
        <taxon>Anophelinae</taxon>
        <taxon>Anopheles</taxon>
    </lineage>
</organism>
<dbReference type="EMBL" id="ATLV01014239">
    <property type="status" value="NOT_ANNOTATED_CDS"/>
    <property type="molecule type" value="Genomic_DNA"/>
</dbReference>
<sequence>MHLNDRKLTYSVVRKVFVPVHILHTARCPSKKHASFPVALVSFRKISQRTRTVPDGTHTTNNASSVSGRINKPLAVLRNHLPSALTRDFQTKVPCPSEAGKRSLPTGATTGSVVATVESSTGTMMCNRQPYGFRELHQIHRSVRRKLIGSPSRTEPSEEAFIFG</sequence>
<dbReference type="VEuPathDB" id="VectorBase:ASIC005841"/>
<keyword evidence="3" id="KW-1185">Reference proteome</keyword>
<gene>
    <name evidence="1" type="ORF">ZHAS_00005841</name>
</gene>
<reference evidence="1 3" key="1">
    <citation type="journal article" date="2014" name="BMC Genomics">
        <title>Genome sequence of Anopheles sinensis provides insight into genetics basis of mosquito competence for malaria parasites.</title>
        <authorList>
            <person name="Zhou D."/>
            <person name="Zhang D."/>
            <person name="Ding G."/>
            <person name="Shi L."/>
            <person name="Hou Q."/>
            <person name="Ye Y."/>
            <person name="Xu Y."/>
            <person name="Zhou H."/>
            <person name="Xiong C."/>
            <person name="Li S."/>
            <person name="Yu J."/>
            <person name="Hong S."/>
            <person name="Yu X."/>
            <person name="Zou P."/>
            <person name="Chen C."/>
            <person name="Chang X."/>
            <person name="Wang W."/>
            <person name="Lv Y."/>
            <person name="Sun Y."/>
            <person name="Ma L."/>
            <person name="Shen B."/>
            <person name="Zhu C."/>
        </authorList>
    </citation>
    <scope>NUCLEOTIDE SEQUENCE [LARGE SCALE GENOMIC DNA]</scope>
</reference>
<evidence type="ECO:0000313" key="1">
    <source>
        <dbReference type="EMBL" id="KFB38562.1"/>
    </source>
</evidence>
<reference evidence="2" key="2">
    <citation type="submission" date="2020-05" db="UniProtKB">
        <authorList>
            <consortium name="EnsemblMetazoa"/>
        </authorList>
    </citation>
    <scope>IDENTIFICATION</scope>
</reference>
<dbReference type="EnsemblMetazoa" id="ASIC005841-RA">
    <property type="protein sequence ID" value="ASIC005841-PA"/>
    <property type="gene ID" value="ASIC005841"/>
</dbReference>
<accession>A0A084VKR8</accession>
<dbReference type="AlphaFoldDB" id="A0A084VKR8"/>
<name>A0A084VKR8_ANOSI</name>
<dbReference type="EMBL" id="KE524948">
    <property type="protein sequence ID" value="KFB38562.1"/>
    <property type="molecule type" value="Genomic_DNA"/>
</dbReference>
<protein>
    <submittedName>
        <fullName evidence="1 2">Uncharacterized protein</fullName>
    </submittedName>
</protein>
<evidence type="ECO:0000313" key="2">
    <source>
        <dbReference type="EnsemblMetazoa" id="ASIC005841-PA"/>
    </source>
</evidence>
<proteinExistence type="predicted"/>
<dbReference type="Proteomes" id="UP000030765">
    <property type="component" value="Unassembled WGS sequence"/>
</dbReference>